<protein>
    <submittedName>
        <fullName evidence="1">Uncharacterized protein</fullName>
    </submittedName>
</protein>
<dbReference type="RefSeq" id="WP_164662362.1">
    <property type="nucleotide sequence ID" value="NZ_CP107955.1"/>
</dbReference>
<keyword evidence="2" id="KW-1185">Reference proteome</keyword>
<reference evidence="1 2" key="1">
    <citation type="submission" date="2023-02" db="EMBL/GenBank/DDBJ databases">
        <authorList>
            <person name="Maleckis M."/>
        </authorList>
    </citation>
    <scope>NUCLEOTIDE SEQUENCE [LARGE SCALE GENOMIC DNA]</scope>
    <source>
        <strain evidence="1 2">P8-A2</strain>
    </source>
</reference>
<name>A0ABU3V756_9ACTN</name>
<evidence type="ECO:0000313" key="2">
    <source>
        <dbReference type="Proteomes" id="UP001257627"/>
    </source>
</evidence>
<evidence type="ECO:0000313" key="1">
    <source>
        <dbReference type="EMBL" id="MDU9001999.1"/>
    </source>
</evidence>
<sequence>MQRLLEFKVQADDVMHRQIRTIRGVITKHDLPNSGYVNALLRECIDRLQ</sequence>
<organism evidence="1 2">
    <name type="scientific">Streptomyces mirabilis</name>
    <dbReference type="NCBI Taxonomy" id="68239"/>
    <lineage>
        <taxon>Bacteria</taxon>
        <taxon>Bacillati</taxon>
        <taxon>Actinomycetota</taxon>
        <taxon>Actinomycetes</taxon>
        <taxon>Kitasatosporales</taxon>
        <taxon>Streptomycetaceae</taxon>
        <taxon>Streptomyces</taxon>
    </lineage>
</organism>
<accession>A0ABU3V756</accession>
<dbReference type="Proteomes" id="UP001257627">
    <property type="component" value="Unassembled WGS sequence"/>
</dbReference>
<dbReference type="EMBL" id="JARAKF010000006">
    <property type="protein sequence ID" value="MDU9001999.1"/>
    <property type="molecule type" value="Genomic_DNA"/>
</dbReference>
<comment type="caution">
    <text evidence="1">The sequence shown here is derived from an EMBL/GenBank/DDBJ whole genome shotgun (WGS) entry which is preliminary data.</text>
</comment>
<gene>
    <name evidence="1" type="ORF">PU648_59500</name>
</gene>
<proteinExistence type="predicted"/>